<dbReference type="GO" id="GO:0006508">
    <property type="term" value="P:proteolysis"/>
    <property type="evidence" value="ECO:0007669"/>
    <property type="project" value="InterPro"/>
</dbReference>
<dbReference type="Pfam" id="PF11918">
    <property type="entry name" value="Peptidase_S41_N"/>
    <property type="match status" value="1"/>
</dbReference>
<accession>A0AB39TVR6</accession>
<protein>
    <submittedName>
        <fullName evidence="2">S41 family peptidase</fullName>
        <ecNumber evidence="2">3.4.-.-</ecNumber>
    </submittedName>
</protein>
<dbReference type="EMBL" id="CP163445">
    <property type="protein sequence ID" value="XDQ83337.1"/>
    <property type="molecule type" value="Genomic_DNA"/>
</dbReference>
<proteinExistence type="predicted"/>
<dbReference type="InterPro" id="IPR005151">
    <property type="entry name" value="Tail-specific_protease"/>
</dbReference>
<evidence type="ECO:0000313" key="2">
    <source>
        <dbReference type="EMBL" id="XDQ83337.1"/>
    </source>
</evidence>
<dbReference type="PANTHER" id="PTHR11261">
    <property type="entry name" value="INTERPHOTORECEPTOR RETINOID-BINDING PROTEIN"/>
    <property type="match status" value="1"/>
</dbReference>
<dbReference type="PANTHER" id="PTHR11261:SF3">
    <property type="entry name" value="RETINOL-BINDING PROTEIN 3"/>
    <property type="match status" value="1"/>
</dbReference>
<feature type="domain" description="Tail specific protease" evidence="1">
    <location>
        <begin position="90"/>
        <end position="288"/>
    </location>
</feature>
<gene>
    <name evidence="2" type="ORF">AB2U05_34935</name>
</gene>
<evidence type="ECO:0000259" key="1">
    <source>
        <dbReference type="SMART" id="SM00245"/>
    </source>
</evidence>
<dbReference type="Pfam" id="PF03572">
    <property type="entry name" value="Peptidase_S41"/>
    <property type="match status" value="1"/>
</dbReference>
<sequence>MTSTTSPTAVDATAVVESVAELVRENYVFPDAARQLAELLRRRNAEGAYRTGSGSAEELAEAVTADLRSVNGDLHLALQFHAEPVPPDRGSAVLAAMRRDFDASLGGVPRVELLDGGVAVLEIGPKMFPLDWAAQPLTAALSLVAPARALVLDLRRNTGGDPNTVAFVCGYLLDGRTHLMTMLSRQGAVAEQSWTPPFVPGARFGASKPLYVLTSGKTFSAGEELAYDLQQLGRAEVVGEATRGGAHPRDGWTVHPHLELSVPVARGVSPVSGTNWEGTGVRPDVPCDADAALDRALSLAVARLA</sequence>
<dbReference type="CDD" id="cd07563">
    <property type="entry name" value="Peptidase_S41_IRBP"/>
    <property type="match status" value="1"/>
</dbReference>
<keyword evidence="2" id="KW-0378">Hydrolase</keyword>
<dbReference type="GO" id="GO:0008236">
    <property type="term" value="F:serine-type peptidase activity"/>
    <property type="evidence" value="ECO:0007669"/>
    <property type="project" value="InterPro"/>
</dbReference>
<dbReference type="EC" id="3.4.-.-" evidence="2"/>
<dbReference type="SMART" id="SM00245">
    <property type="entry name" value="TSPc"/>
    <property type="match status" value="1"/>
</dbReference>
<dbReference type="Gene3D" id="3.30.750.44">
    <property type="match status" value="1"/>
</dbReference>
<dbReference type="SUPFAM" id="SSF52096">
    <property type="entry name" value="ClpP/crotonase"/>
    <property type="match status" value="1"/>
</dbReference>
<organism evidence="2">
    <name type="scientific">Streptomyces sp. Y1</name>
    <dbReference type="NCBI Taxonomy" id="3238634"/>
    <lineage>
        <taxon>Bacteria</taxon>
        <taxon>Bacillati</taxon>
        <taxon>Actinomycetota</taxon>
        <taxon>Actinomycetes</taxon>
        <taxon>Kitasatosporales</taxon>
        <taxon>Streptomycetaceae</taxon>
        <taxon>Streptomyces</taxon>
    </lineage>
</organism>
<reference evidence="2" key="1">
    <citation type="submission" date="2024-07" db="EMBL/GenBank/DDBJ databases">
        <authorList>
            <person name="Yu S.T."/>
        </authorList>
    </citation>
    <scope>NUCLEOTIDE SEQUENCE</scope>
    <source>
        <strain evidence="2">Y1</strain>
    </source>
</reference>
<name>A0AB39TVR6_9ACTN</name>
<dbReference type="Gene3D" id="3.90.226.10">
    <property type="entry name" value="2-enoyl-CoA Hydratase, Chain A, domain 1"/>
    <property type="match status" value="1"/>
</dbReference>
<dbReference type="AlphaFoldDB" id="A0AB39TVR6"/>
<dbReference type="InterPro" id="IPR029045">
    <property type="entry name" value="ClpP/crotonase-like_dom_sf"/>
</dbReference>
<dbReference type="RefSeq" id="WP_369185487.1">
    <property type="nucleotide sequence ID" value="NZ_CP163445.1"/>
</dbReference>